<dbReference type="GO" id="GO:0043565">
    <property type="term" value="F:sequence-specific DNA binding"/>
    <property type="evidence" value="ECO:0007669"/>
    <property type="project" value="InterPro"/>
</dbReference>
<feature type="compositionally biased region" description="Polar residues" evidence="5">
    <location>
        <begin position="229"/>
        <end position="238"/>
    </location>
</feature>
<organism evidence="8 9">
    <name type="scientific">Thelephora terrestris</name>
    <dbReference type="NCBI Taxonomy" id="56493"/>
    <lineage>
        <taxon>Eukaryota</taxon>
        <taxon>Fungi</taxon>
        <taxon>Dikarya</taxon>
        <taxon>Basidiomycota</taxon>
        <taxon>Agaricomycotina</taxon>
        <taxon>Agaricomycetes</taxon>
        <taxon>Thelephorales</taxon>
        <taxon>Thelephoraceae</taxon>
        <taxon>Thelephora</taxon>
    </lineage>
</organism>
<dbReference type="InterPro" id="IPR013655">
    <property type="entry name" value="PAS_fold_3"/>
</dbReference>
<feature type="domain" description="GATA-type" evidence="7">
    <location>
        <begin position="274"/>
        <end position="307"/>
    </location>
</feature>
<dbReference type="SUPFAM" id="SSF55785">
    <property type="entry name" value="PYP-like sensor domain (PAS domain)"/>
    <property type="match status" value="1"/>
</dbReference>
<evidence type="ECO:0000256" key="1">
    <source>
        <dbReference type="ARBA" id="ARBA00022723"/>
    </source>
</evidence>
<evidence type="ECO:0000256" key="2">
    <source>
        <dbReference type="ARBA" id="ARBA00022771"/>
    </source>
</evidence>
<feature type="region of interest" description="Disordered" evidence="5">
    <location>
        <begin position="196"/>
        <end position="238"/>
    </location>
</feature>
<evidence type="ECO:0000313" key="8">
    <source>
        <dbReference type="EMBL" id="KAF9780551.1"/>
    </source>
</evidence>
<evidence type="ECO:0000259" key="6">
    <source>
        <dbReference type="PROSITE" id="PS50112"/>
    </source>
</evidence>
<reference evidence="8" key="1">
    <citation type="journal article" date="2020" name="Nat. Commun.">
        <title>Large-scale genome sequencing of mycorrhizal fungi provides insights into the early evolution of symbiotic traits.</title>
        <authorList>
            <person name="Miyauchi S."/>
            <person name="Kiss E."/>
            <person name="Kuo A."/>
            <person name="Drula E."/>
            <person name="Kohler A."/>
            <person name="Sanchez-Garcia M."/>
            <person name="Morin E."/>
            <person name="Andreopoulos B."/>
            <person name="Barry K.W."/>
            <person name="Bonito G."/>
            <person name="Buee M."/>
            <person name="Carver A."/>
            <person name="Chen C."/>
            <person name="Cichocki N."/>
            <person name="Clum A."/>
            <person name="Culley D."/>
            <person name="Crous P.W."/>
            <person name="Fauchery L."/>
            <person name="Girlanda M."/>
            <person name="Hayes R.D."/>
            <person name="Keri Z."/>
            <person name="LaButti K."/>
            <person name="Lipzen A."/>
            <person name="Lombard V."/>
            <person name="Magnuson J."/>
            <person name="Maillard F."/>
            <person name="Murat C."/>
            <person name="Nolan M."/>
            <person name="Ohm R.A."/>
            <person name="Pangilinan J."/>
            <person name="Pereira M.F."/>
            <person name="Perotto S."/>
            <person name="Peter M."/>
            <person name="Pfister S."/>
            <person name="Riley R."/>
            <person name="Sitrit Y."/>
            <person name="Stielow J.B."/>
            <person name="Szollosi G."/>
            <person name="Zifcakova L."/>
            <person name="Stursova M."/>
            <person name="Spatafora J.W."/>
            <person name="Tedersoo L."/>
            <person name="Vaario L.M."/>
            <person name="Yamada A."/>
            <person name="Yan M."/>
            <person name="Wang P."/>
            <person name="Xu J."/>
            <person name="Bruns T."/>
            <person name="Baldrian P."/>
            <person name="Vilgalys R."/>
            <person name="Dunand C."/>
            <person name="Henrissat B."/>
            <person name="Grigoriev I.V."/>
            <person name="Hibbett D."/>
            <person name="Nagy L.G."/>
            <person name="Martin F.M."/>
        </authorList>
    </citation>
    <scope>NUCLEOTIDE SEQUENCE</scope>
    <source>
        <strain evidence="8">UH-Tt-Lm1</strain>
    </source>
</reference>
<dbReference type="PROSITE" id="PS00344">
    <property type="entry name" value="GATA_ZN_FINGER_1"/>
    <property type="match status" value="1"/>
</dbReference>
<dbReference type="PROSITE" id="PS50112">
    <property type="entry name" value="PAS"/>
    <property type="match status" value="1"/>
</dbReference>
<dbReference type="EMBL" id="WIUZ02000016">
    <property type="protein sequence ID" value="KAF9780551.1"/>
    <property type="molecule type" value="Genomic_DNA"/>
</dbReference>
<dbReference type="OrthoDB" id="2162994at2759"/>
<dbReference type="Proteomes" id="UP000736335">
    <property type="component" value="Unassembled WGS sequence"/>
</dbReference>
<reference evidence="8" key="2">
    <citation type="submission" date="2020-11" db="EMBL/GenBank/DDBJ databases">
        <authorList>
            <consortium name="DOE Joint Genome Institute"/>
            <person name="Kuo A."/>
            <person name="Miyauchi S."/>
            <person name="Kiss E."/>
            <person name="Drula E."/>
            <person name="Kohler A."/>
            <person name="Sanchez-Garcia M."/>
            <person name="Andreopoulos B."/>
            <person name="Barry K.W."/>
            <person name="Bonito G."/>
            <person name="Buee M."/>
            <person name="Carver A."/>
            <person name="Chen C."/>
            <person name="Cichocki N."/>
            <person name="Clum A."/>
            <person name="Culley D."/>
            <person name="Crous P.W."/>
            <person name="Fauchery L."/>
            <person name="Girlanda M."/>
            <person name="Hayes R."/>
            <person name="Keri Z."/>
            <person name="Labutti K."/>
            <person name="Lipzen A."/>
            <person name="Lombard V."/>
            <person name="Magnuson J."/>
            <person name="Maillard F."/>
            <person name="Morin E."/>
            <person name="Murat C."/>
            <person name="Nolan M."/>
            <person name="Ohm R."/>
            <person name="Pangilinan J."/>
            <person name="Pereira M."/>
            <person name="Perotto S."/>
            <person name="Peter M."/>
            <person name="Riley R."/>
            <person name="Sitrit Y."/>
            <person name="Stielow B."/>
            <person name="Szollosi G."/>
            <person name="Zifcakova L."/>
            <person name="Stursova M."/>
            <person name="Spatafora J.W."/>
            <person name="Tedersoo L."/>
            <person name="Vaario L.-M."/>
            <person name="Yamada A."/>
            <person name="Yan M."/>
            <person name="Wang P."/>
            <person name="Xu J."/>
            <person name="Bruns T."/>
            <person name="Baldrian P."/>
            <person name="Vilgalys R."/>
            <person name="Henrissat B."/>
            <person name="Grigoriev I.V."/>
            <person name="Hibbett D."/>
            <person name="Nagy L.G."/>
            <person name="Martin F.M."/>
        </authorList>
    </citation>
    <scope>NUCLEOTIDE SEQUENCE</scope>
    <source>
        <strain evidence="8">UH-Tt-Lm1</strain>
    </source>
</reference>
<dbReference type="Pfam" id="PF08447">
    <property type="entry name" value="PAS_3"/>
    <property type="match status" value="1"/>
</dbReference>
<accession>A0A9P6H874</accession>
<evidence type="ECO:0000256" key="3">
    <source>
        <dbReference type="ARBA" id="ARBA00022833"/>
    </source>
</evidence>
<evidence type="ECO:0000313" key="9">
    <source>
        <dbReference type="Proteomes" id="UP000736335"/>
    </source>
</evidence>
<dbReference type="InterPro" id="IPR035965">
    <property type="entry name" value="PAS-like_dom_sf"/>
</dbReference>
<dbReference type="PANTHER" id="PTHR45658:SF18">
    <property type="entry name" value="PROTEIN GAT2"/>
    <property type="match status" value="1"/>
</dbReference>
<dbReference type="InterPro" id="IPR000014">
    <property type="entry name" value="PAS"/>
</dbReference>
<dbReference type="GO" id="GO:0006355">
    <property type="term" value="P:regulation of DNA-templated transcription"/>
    <property type="evidence" value="ECO:0007669"/>
    <property type="project" value="InterPro"/>
</dbReference>
<dbReference type="PANTHER" id="PTHR45658">
    <property type="entry name" value="GATA TRANSCRIPTION FACTOR"/>
    <property type="match status" value="1"/>
</dbReference>
<dbReference type="Gene3D" id="3.30.450.20">
    <property type="entry name" value="PAS domain"/>
    <property type="match status" value="1"/>
</dbReference>
<dbReference type="GO" id="GO:0008270">
    <property type="term" value="F:zinc ion binding"/>
    <property type="evidence" value="ECO:0007669"/>
    <property type="project" value="UniProtKB-KW"/>
</dbReference>
<dbReference type="PROSITE" id="PS50114">
    <property type="entry name" value="GATA_ZN_FINGER_2"/>
    <property type="match status" value="1"/>
</dbReference>
<evidence type="ECO:0000256" key="4">
    <source>
        <dbReference type="PROSITE-ProRule" id="PRU00094"/>
    </source>
</evidence>
<dbReference type="SMART" id="SM00091">
    <property type="entry name" value="PAS"/>
    <property type="match status" value="1"/>
</dbReference>
<keyword evidence="1" id="KW-0479">Metal-binding</keyword>
<dbReference type="SMART" id="SM00401">
    <property type="entry name" value="ZnF_GATA"/>
    <property type="match status" value="1"/>
</dbReference>
<feature type="compositionally biased region" description="Low complexity" evidence="5">
    <location>
        <begin position="196"/>
        <end position="209"/>
    </location>
</feature>
<dbReference type="Pfam" id="PF00320">
    <property type="entry name" value="GATA"/>
    <property type="match status" value="1"/>
</dbReference>
<proteinExistence type="predicted"/>
<dbReference type="Gene3D" id="3.30.50.10">
    <property type="entry name" value="Erythroid Transcription Factor GATA-1, subunit A"/>
    <property type="match status" value="1"/>
</dbReference>
<protein>
    <submittedName>
        <fullName evidence="8">Uncharacterized protein</fullName>
    </submittedName>
</protein>
<dbReference type="SUPFAM" id="SSF57716">
    <property type="entry name" value="Glucocorticoid receptor-like (DNA-binding domain)"/>
    <property type="match status" value="1"/>
</dbReference>
<evidence type="ECO:0000256" key="5">
    <source>
        <dbReference type="SAM" id="MobiDB-lite"/>
    </source>
</evidence>
<feature type="domain" description="PAS" evidence="6">
    <location>
        <begin position="30"/>
        <end position="93"/>
    </location>
</feature>
<dbReference type="InterPro" id="IPR051140">
    <property type="entry name" value="GATA_TF"/>
</dbReference>
<gene>
    <name evidence="8" type="ORF">BJ322DRAFT_1083717</name>
</gene>
<feature type="region of interest" description="Disordered" evidence="5">
    <location>
        <begin position="255"/>
        <end position="277"/>
    </location>
</feature>
<comment type="caution">
    <text evidence="8">The sequence shown here is derived from an EMBL/GenBank/DDBJ whole genome shotgun (WGS) entry which is preliminary data.</text>
</comment>
<dbReference type="CDD" id="cd00202">
    <property type="entry name" value="ZnF_GATA"/>
    <property type="match status" value="1"/>
</dbReference>
<name>A0A9P6H874_9AGAM</name>
<dbReference type="InterPro" id="IPR000679">
    <property type="entry name" value="Znf_GATA"/>
</dbReference>
<dbReference type="AlphaFoldDB" id="A0A9P6H874"/>
<dbReference type="InterPro" id="IPR013088">
    <property type="entry name" value="Znf_NHR/GATA"/>
</dbReference>
<dbReference type="CDD" id="cd00130">
    <property type="entry name" value="PAS"/>
    <property type="match status" value="1"/>
</dbReference>
<keyword evidence="2 4" id="KW-0863">Zinc-finger</keyword>
<keyword evidence="3" id="KW-0862">Zinc</keyword>
<sequence length="329" mass="36312">MQSSPQLYPPSSSLSTFEFTKRKRWADLLITELTEAIILILSTQCQILYCSAAVKELLGWRDEDLIDTGFLDLVNVDDRENFKTVFEQSIRDNSDMQSYVRMHTKPEVPPPASSTSTPEAASRATEVLFEIIGYPHFVEGEGTCKCFFATAKTYPSRNTAMLNTFLELKMENERLQHRVRELRAQKAPFMQTLPSLTVPTSTSASLPSTFGAHPSSTTSSQLPIDPAPSTVSDHSESAMQTITNPVTRSLDAAGLQEGDQEEPAKKKTKKQIPPTSQRVCVTCGRTDSPEWRKGPLGPKTLCNACGLRWAKQARRFDDTGEGGGASTVV</sequence>
<keyword evidence="9" id="KW-1185">Reference proteome</keyword>
<dbReference type="NCBIfam" id="TIGR00229">
    <property type="entry name" value="sensory_box"/>
    <property type="match status" value="1"/>
</dbReference>
<evidence type="ECO:0000259" key="7">
    <source>
        <dbReference type="PROSITE" id="PS50114"/>
    </source>
</evidence>